<keyword evidence="3" id="KW-0812">Transmembrane</keyword>
<organism evidence="6 7">
    <name type="scientific">Pristionchus pacificus</name>
    <name type="common">Parasitic nematode worm</name>
    <dbReference type="NCBI Taxonomy" id="54126"/>
    <lineage>
        <taxon>Eukaryota</taxon>
        <taxon>Metazoa</taxon>
        <taxon>Ecdysozoa</taxon>
        <taxon>Nematoda</taxon>
        <taxon>Chromadorea</taxon>
        <taxon>Rhabditida</taxon>
        <taxon>Rhabditina</taxon>
        <taxon>Diplogasteromorpha</taxon>
        <taxon>Diplogasteroidea</taxon>
        <taxon>Neodiplogasteridae</taxon>
        <taxon>Pristionchus</taxon>
    </lineage>
</organism>
<reference evidence="7" key="1">
    <citation type="journal article" date="2008" name="Nat. Genet.">
        <title>The Pristionchus pacificus genome provides a unique perspective on nematode lifestyle and parasitism.</title>
        <authorList>
            <person name="Dieterich C."/>
            <person name="Clifton S.W."/>
            <person name="Schuster L.N."/>
            <person name="Chinwalla A."/>
            <person name="Delehaunty K."/>
            <person name="Dinkelacker I."/>
            <person name="Fulton L."/>
            <person name="Fulton R."/>
            <person name="Godfrey J."/>
            <person name="Minx P."/>
            <person name="Mitreva M."/>
            <person name="Roeseler W."/>
            <person name="Tian H."/>
            <person name="Witte H."/>
            <person name="Yang S.P."/>
            <person name="Wilson R.K."/>
            <person name="Sommer R.J."/>
        </authorList>
    </citation>
    <scope>NUCLEOTIDE SEQUENCE [LARGE SCALE GENOMIC DNA]</scope>
    <source>
        <strain evidence="7">PS312</strain>
    </source>
</reference>
<reference evidence="6" key="2">
    <citation type="submission" date="2022-06" db="UniProtKB">
        <authorList>
            <consortium name="EnsemblMetazoa"/>
        </authorList>
    </citation>
    <scope>IDENTIFICATION</scope>
    <source>
        <strain evidence="6">PS312</strain>
    </source>
</reference>
<name>A0A2A6CMN3_PRIPA</name>
<dbReference type="GO" id="GO:0016020">
    <property type="term" value="C:membrane"/>
    <property type="evidence" value="ECO:0007669"/>
    <property type="project" value="UniProtKB-SubCell"/>
</dbReference>
<evidence type="ECO:0000256" key="5">
    <source>
        <dbReference type="ARBA" id="ARBA00023136"/>
    </source>
</evidence>
<accession>A0A2A6CMN3</accession>
<sequence>MAQLISMLRAKIHHMSEKNSQNASVLFKGGPICRAWVWEEILKVLTIHAVTSSGFVIQAMVALAIEQLNFKMHSPDIEGLMYDSAVLAALVNPTLTLYYMDFTIHELLHKIIIVYGLTINLISVIAIVLKTSQASREYALLLLNTSFTEYSSVFADLIVDGRVFLDGYTIVCILQGPCSLVSDRFCGVLTGYMNINMVHSNTILTLSFWYRMRILQEKGPVGMIRLQALIFLLFVPHIFNIAAALIVATPRKVLEQRVDSFYELNSTQGQGIHGFVDISQLGPALVMVYLAIIPAFLNNYIVVTRKRLIIMLGEKVRFMSTKTREAHESFTRVLTISALSSAVIAPSLMGVSAVAQIVFKIHSKSLEGLAYDAAIIPALINPSLTVYYVRAYRTFVQDIFVRVTCRKNHHNQEYSVLLLNTSLIELSSVILHFLVDGRIFIDSLTVLCISDGPCHFMSEDSCAVLSGFMNINMIHSLSILSVSFWYRTRILKEQSAIGRGRLQAIIVVIFLPHVFHVAAYVLESTPKSKLYSIIDQFHGSNSTSVSGVHGFANICEFPASILMGYLVIFPAALTSYILYARRRLVRILSQKVHKMSVRTAGIHRSLAKVLTIHVGMGFFIFVVLGTAAVIQGLFHYHTVNVEGLAYDISLLPALINPSLTLYIVRSYRT</sequence>
<evidence type="ECO:0000256" key="1">
    <source>
        <dbReference type="ARBA" id="ARBA00004141"/>
    </source>
</evidence>
<dbReference type="Pfam" id="PF10317">
    <property type="entry name" value="7TM_GPCR_Srd"/>
    <property type="match status" value="2"/>
</dbReference>
<dbReference type="AlphaFoldDB" id="A0A2A6CMN3"/>
<protein>
    <submittedName>
        <fullName evidence="6">G protein-coupled receptor</fullName>
    </submittedName>
</protein>
<comment type="similarity">
    <text evidence="2">Belongs to the nematode receptor-like protein srd family.</text>
</comment>
<evidence type="ECO:0000256" key="2">
    <source>
        <dbReference type="ARBA" id="ARBA00009166"/>
    </source>
</evidence>
<keyword evidence="7" id="KW-1185">Reference proteome</keyword>
<evidence type="ECO:0000313" key="7">
    <source>
        <dbReference type="Proteomes" id="UP000005239"/>
    </source>
</evidence>
<accession>A0A8R1ULK7</accession>
<evidence type="ECO:0000256" key="4">
    <source>
        <dbReference type="ARBA" id="ARBA00022989"/>
    </source>
</evidence>
<gene>
    <name evidence="6" type="primary">WBGene00205357</name>
</gene>
<proteinExistence type="inferred from homology"/>
<dbReference type="EnsemblMetazoa" id="PPA32496.1">
    <property type="protein sequence ID" value="PPA32496.1"/>
    <property type="gene ID" value="WBGene00205357"/>
</dbReference>
<dbReference type="OrthoDB" id="5865968at2759"/>
<dbReference type="Proteomes" id="UP000005239">
    <property type="component" value="Unassembled WGS sequence"/>
</dbReference>
<evidence type="ECO:0000313" key="6">
    <source>
        <dbReference type="EnsemblMetazoa" id="PPA32496.1"/>
    </source>
</evidence>
<keyword evidence="4" id="KW-1133">Transmembrane helix</keyword>
<dbReference type="InterPro" id="IPR019421">
    <property type="entry name" value="7TM_GPCR_serpentine_rcpt_Srd"/>
</dbReference>
<dbReference type="PANTHER" id="PTHR22945:SF40">
    <property type="entry name" value="SERPENTINE RECEPTOR, CLASS D (DELTA)-RELATED"/>
    <property type="match status" value="1"/>
</dbReference>
<comment type="subcellular location">
    <subcellularLocation>
        <location evidence="1">Membrane</location>
        <topology evidence="1">Multi-pass membrane protein</topology>
    </subcellularLocation>
</comment>
<evidence type="ECO:0000256" key="3">
    <source>
        <dbReference type="ARBA" id="ARBA00022692"/>
    </source>
</evidence>
<keyword evidence="5" id="KW-0472">Membrane</keyword>
<dbReference type="InterPro" id="IPR050920">
    <property type="entry name" value="Nematode_rcpt-like_delta"/>
</dbReference>
<dbReference type="PANTHER" id="PTHR22945">
    <property type="entry name" value="SERPENTINE RECEPTOR, CLASS D DELTA"/>
    <property type="match status" value="1"/>
</dbReference>